<reference evidence="2" key="2">
    <citation type="submission" date="2022-01" db="EMBL/GenBank/DDBJ databases">
        <title>Novel bile acid biosynthetic pathways are enriched in the microbiome of centenarians.</title>
        <authorList>
            <person name="Sato Y."/>
            <person name="Atarashi K."/>
            <person name="Plichta R.D."/>
            <person name="Arai Y."/>
            <person name="Sasajima S."/>
            <person name="Kearney M.S."/>
            <person name="Suda W."/>
            <person name="Takeshita K."/>
            <person name="Sasaki T."/>
            <person name="Okamoto S."/>
            <person name="Skelly N.A."/>
            <person name="Okamura Y."/>
            <person name="Vlamakis H."/>
            <person name="Li Y."/>
            <person name="Tanoue T."/>
            <person name="Takei H."/>
            <person name="Nittono H."/>
            <person name="Narushima S."/>
            <person name="Irie J."/>
            <person name="Itoh H."/>
            <person name="Moriya K."/>
            <person name="Sugiura Y."/>
            <person name="Suematsu M."/>
            <person name="Moritoki N."/>
            <person name="Shibata S."/>
            <person name="Littman R.D."/>
            <person name="Fischbach A.M."/>
            <person name="Uwamino Y."/>
            <person name="Inoue T."/>
            <person name="Honda A."/>
            <person name="Hattori M."/>
            <person name="Murai T."/>
            <person name="Xavier J.R."/>
            <person name="Hirose N."/>
            <person name="Honda K."/>
        </authorList>
    </citation>
    <scope>NUCLEOTIDE SEQUENCE</scope>
    <source>
        <strain evidence="2">CE91-St12</strain>
    </source>
</reference>
<dbReference type="InterPro" id="IPR021958">
    <property type="entry name" value="DUF3575"/>
</dbReference>
<sequence length="190" mass="21423">MSGQVIGQNKSVESHSHTCKTVLALKNNLLYDLALAPNIEVELPLGKRWSLNVEYKCPWWSDSGCNFCYQLLSGGTEARYWLGNRHTRGRLSGHFLGAYAEGGTYDFQLKKEKGYRGKYYAAAGITYGYVRPLARHLAIEFSVGIGYLDTEYRKYTSYGNDLVWVSSGKYHFIGPTKAKISLVWLLTSGR</sequence>
<protein>
    <recommendedName>
        <fullName evidence="4">DUF3575 domain-containing protein</fullName>
    </recommendedName>
</protein>
<accession>A0A4Y1VCK0</accession>
<reference evidence="1 3" key="1">
    <citation type="submission" date="2019-06" db="EMBL/GenBank/DDBJ databases">
        <title>Complete genome sequence of Bacteroides uniformis NBRC 113350.</title>
        <authorList>
            <person name="Miura T."/>
            <person name="Furukawa M."/>
            <person name="Shimamura M."/>
            <person name="Ohyama Y."/>
            <person name="Yamazoe A."/>
            <person name="Kawasaki H."/>
        </authorList>
    </citation>
    <scope>NUCLEOTIDE SEQUENCE [LARGE SCALE GENOMIC DNA]</scope>
    <source>
        <strain evidence="1 3">NBRC 113350</strain>
    </source>
</reference>
<dbReference type="Proteomes" id="UP000320533">
    <property type="component" value="Chromosome"/>
</dbReference>
<dbReference type="Pfam" id="PF12099">
    <property type="entry name" value="DUF3575"/>
    <property type="match status" value="1"/>
</dbReference>
<evidence type="ECO:0000313" key="1">
    <source>
        <dbReference type="EMBL" id="BBK86278.1"/>
    </source>
</evidence>
<dbReference type="Proteomes" id="UP001055048">
    <property type="component" value="Unassembled WGS sequence"/>
</dbReference>
<evidence type="ECO:0000313" key="3">
    <source>
        <dbReference type="Proteomes" id="UP000320533"/>
    </source>
</evidence>
<organism evidence="1 3">
    <name type="scientific">Bacteroides uniformis</name>
    <dbReference type="NCBI Taxonomy" id="820"/>
    <lineage>
        <taxon>Bacteria</taxon>
        <taxon>Pseudomonadati</taxon>
        <taxon>Bacteroidota</taxon>
        <taxon>Bacteroidia</taxon>
        <taxon>Bacteroidales</taxon>
        <taxon>Bacteroidaceae</taxon>
        <taxon>Bacteroides</taxon>
    </lineage>
</organism>
<dbReference type="EMBL" id="BQNL01000001">
    <property type="protein sequence ID" value="GKH12578.1"/>
    <property type="molecule type" value="Genomic_DNA"/>
</dbReference>
<evidence type="ECO:0008006" key="4">
    <source>
        <dbReference type="Google" id="ProtNLM"/>
    </source>
</evidence>
<evidence type="ECO:0000313" key="2">
    <source>
        <dbReference type="EMBL" id="GKH12578.1"/>
    </source>
</evidence>
<gene>
    <name evidence="1" type="ORF">Bun01g_06480</name>
    <name evidence="2" type="ORF">CE91St12_07880</name>
</gene>
<proteinExistence type="predicted"/>
<dbReference type="AlphaFoldDB" id="A0A4Y1VCK0"/>
<name>A0A4Y1VCK0_BACUN</name>
<dbReference type="KEGG" id="bun:Bun01g_06480"/>
<dbReference type="EMBL" id="AP019724">
    <property type="protein sequence ID" value="BBK86278.1"/>
    <property type="molecule type" value="Genomic_DNA"/>
</dbReference>